<name>A0ABP7FAK8_9MICO</name>
<proteinExistence type="predicted"/>
<dbReference type="Gene3D" id="3.30.980.10">
    <property type="entry name" value="Threonyl-trna Synthetase, Chain A, domain 2"/>
    <property type="match status" value="1"/>
</dbReference>
<dbReference type="RefSeq" id="WP_344754136.1">
    <property type="nucleotide sequence ID" value="NZ_BAABAE010000002.1"/>
</dbReference>
<evidence type="ECO:0008006" key="3">
    <source>
        <dbReference type="Google" id="ProtNLM"/>
    </source>
</evidence>
<comment type="caution">
    <text evidence="1">The sequence shown here is derived from an EMBL/GenBank/DDBJ whole genome shotgun (WGS) entry which is preliminary data.</text>
</comment>
<evidence type="ECO:0000313" key="2">
    <source>
        <dbReference type="Proteomes" id="UP001501004"/>
    </source>
</evidence>
<dbReference type="SUPFAM" id="SSF55186">
    <property type="entry name" value="ThrRS/AlaRS common domain"/>
    <property type="match status" value="1"/>
</dbReference>
<accession>A0ABP7FAK8</accession>
<sequence length="286" mass="30431">MALPRTDTVVSYPTGATDGTGTVLHIEPVGERFAVLLDATPCHPVDAGWPDQGSDRATLTWNGGSADIVDCIVAATDGSLLYLGGDIPVRKGTEGWTFVVAHLVTDAPPVGQVVTVEIDAKYRRSLSLGHTGCHLASLALNRAMTGRWSKEVRTDALGTPDFDAEANDTSRILERGSLDTYRLGKSLRKKGFSTEGIAEALPGIETEVNTTLADWVAENAPVRIDRDGDRLTDRRYWVCTLADGEARIACGGTHATGLGELGSLRATLTLEDADGTPVLTMRTAQD</sequence>
<protein>
    <recommendedName>
        <fullName evidence="3">Metal-dependent hydrolase</fullName>
    </recommendedName>
</protein>
<organism evidence="1 2">
    <name type="scientific">Leifsonella bigeumensis</name>
    <dbReference type="NCBI Taxonomy" id="433643"/>
    <lineage>
        <taxon>Bacteria</taxon>
        <taxon>Bacillati</taxon>
        <taxon>Actinomycetota</taxon>
        <taxon>Actinomycetes</taxon>
        <taxon>Micrococcales</taxon>
        <taxon>Microbacteriaceae</taxon>
        <taxon>Leifsonella</taxon>
    </lineage>
</organism>
<dbReference type="Proteomes" id="UP001501004">
    <property type="component" value="Unassembled WGS sequence"/>
</dbReference>
<dbReference type="EMBL" id="BAABAE010000002">
    <property type="protein sequence ID" value="GAA3735067.1"/>
    <property type="molecule type" value="Genomic_DNA"/>
</dbReference>
<evidence type="ECO:0000313" key="1">
    <source>
        <dbReference type="EMBL" id="GAA3735067.1"/>
    </source>
</evidence>
<reference evidence="2" key="1">
    <citation type="journal article" date="2019" name="Int. J. Syst. Evol. Microbiol.">
        <title>The Global Catalogue of Microorganisms (GCM) 10K type strain sequencing project: providing services to taxonomists for standard genome sequencing and annotation.</title>
        <authorList>
            <consortium name="The Broad Institute Genomics Platform"/>
            <consortium name="The Broad Institute Genome Sequencing Center for Infectious Disease"/>
            <person name="Wu L."/>
            <person name="Ma J."/>
        </authorList>
    </citation>
    <scope>NUCLEOTIDE SEQUENCE [LARGE SCALE GENOMIC DNA]</scope>
    <source>
        <strain evidence="2">JCM 16949</strain>
    </source>
</reference>
<keyword evidence="2" id="KW-1185">Reference proteome</keyword>
<dbReference type="InterPro" id="IPR018163">
    <property type="entry name" value="Thr/Ala-tRNA-synth_IIc_edit"/>
</dbReference>
<gene>
    <name evidence="1" type="ORF">GCM10022239_08960</name>
</gene>